<feature type="transmembrane region" description="Helical" evidence="2">
    <location>
        <begin position="94"/>
        <end position="113"/>
    </location>
</feature>
<dbReference type="EMBL" id="JAEVFJ010000056">
    <property type="protein sequence ID" value="KAH8079430.1"/>
    <property type="molecule type" value="Genomic_DNA"/>
</dbReference>
<comment type="caution">
    <text evidence="3">The sequence shown here is derived from an EMBL/GenBank/DDBJ whole genome shotgun (WGS) entry which is preliminary data.</text>
</comment>
<evidence type="ECO:0000256" key="1">
    <source>
        <dbReference type="SAM" id="MobiDB-lite"/>
    </source>
</evidence>
<sequence>MVDAVGRWWDGVRRRCVSITLSGLTAATPMVATSDNATTRGENPPTEDPSTDPTLELYLPVLTVYRLMNIIVLVAFGTAKFVLAMHGYSASPTALEWAIGVLFTAVSYFAGLYESEERPIWPWFFRKNYTGHIVIFTVRFLRTSFAISLRGIVIPSISLVVVFLPVRLMLYASATMKHGQAWWLPIALWITVWLFPAELPCIAIANSVGRLIPGRWASTTLKLWQRVNSMTDGVSPFNVTDLLAGTTVIVICTIGRTVYDGPWWNTFPALENSVVLLAMEIARRRLHPKTEEVYGYVLVWVTALVYSLFKLIAE</sequence>
<proteinExistence type="predicted"/>
<feature type="compositionally biased region" description="Polar residues" evidence="1">
    <location>
        <begin position="32"/>
        <end position="41"/>
    </location>
</feature>
<name>A0A8K0XKD2_9AGAR</name>
<keyword evidence="2" id="KW-0472">Membrane</keyword>
<evidence type="ECO:0000313" key="4">
    <source>
        <dbReference type="Proteomes" id="UP000813824"/>
    </source>
</evidence>
<feature type="transmembrane region" description="Helical" evidence="2">
    <location>
        <begin position="293"/>
        <end position="313"/>
    </location>
</feature>
<gene>
    <name evidence="3" type="ORF">BXZ70DRAFT_911070</name>
</gene>
<reference evidence="3" key="1">
    <citation type="journal article" date="2021" name="New Phytol.">
        <title>Evolutionary innovations through gain and loss of genes in the ectomycorrhizal Boletales.</title>
        <authorList>
            <person name="Wu G."/>
            <person name="Miyauchi S."/>
            <person name="Morin E."/>
            <person name="Kuo A."/>
            <person name="Drula E."/>
            <person name="Varga T."/>
            <person name="Kohler A."/>
            <person name="Feng B."/>
            <person name="Cao Y."/>
            <person name="Lipzen A."/>
            <person name="Daum C."/>
            <person name="Hundley H."/>
            <person name="Pangilinan J."/>
            <person name="Johnson J."/>
            <person name="Barry K."/>
            <person name="LaButti K."/>
            <person name="Ng V."/>
            <person name="Ahrendt S."/>
            <person name="Min B."/>
            <person name="Choi I.G."/>
            <person name="Park H."/>
            <person name="Plett J.M."/>
            <person name="Magnuson J."/>
            <person name="Spatafora J.W."/>
            <person name="Nagy L.G."/>
            <person name="Henrissat B."/>
            <person name="Grigoriev I.V."/>
            <person name="Yang Z.L."/>
            <person name="Xu J."/>
            <person name="Martin F.M."/>
        </authorList>
    </citation>
    <scope>NUCLEOTIDE SEQUENCE</scope>
    <source>
        <strain evidence="3">KKN 215</strain>
    </source>
</reference>
<protein>
    <submittedName>
        <fullName evidence="3">Uncharacterized protein</fullName>
    </submittedName>
</protein>
<organism evidence="3 4">
    <name type="scientific">Cristinia sonorae</name>
    <dbReference type="NCBI Taxonomy" id="1940300"/>
    <lineage>
        <taxon>Eukaryota</taxon>
        <taxon>Fungi</taxon>
        <taxon>Dikarya</taxon>
        <taxon>Basidiomycota</taxon>
        <taxon>Agaricomycotina</taxon>
        <taxon>Agaricomycetes</taxon>
        <taxon>Agaricomycetidae</taxon>
        <taxon>Agaricales</taxon>
        <taxon>Pleurotineae</taxon>
        <taxon>Stephanosporaceae</taxon>
        <taxon>Cristinia</taxon>
    </lineage>
</organism>
<feature type="transmembrane region" description="Helical" evidence="2">
    <location>
        <begin position="67"/>
        <end position="88"/>
    </location>
</feature>
<keyword evidence="2" id="KW-0812">Transmembrane</keyword>
<evidence type="ECO:0000313" key="3">
    <source>
        <dbReference type="EMBL" id="KAH8079430.1"/>
    </source>
</evidence>
<feature type="region of interest" description="Disordered" evidence="1">
    <location>
        <begin position="32"/>
        <end position="51"/>
    </location>
</feature>
<keyword evidence="2" id="KW-1133">Transmembrane helix</keyword>
<evidence type="ECO:0000256" key="2">
    <source>
        <dbReference type="SAM" id="Phobius"/>
    </source>
</evidence>
<keyword evidence="4" id="KW-1185">Reference proteome</keyword>
<feature type="transmembrane region" description="Helical" evidence="2">
    <location>
        <begin position="149"/>
        <end position="170"/>
    </location>
</feature>
<dbReference type="OrthoDB" id="3058001at2759"/>
<feature type="transmembrane region" description="Helical" evidence="2">
    <location>
        <begin position="182"/>
        <end position="205"/>
    </location>
</feature>
<accession>A0A8K0XKD2</accession>
<dbReference type="Proteomes" id="UP000813824">
    <property type="component" value="Unassembled WGS sequence"/>
</dbReference>
<dbReference type="AlphaFoldDB" id="A0A8K0XKD2"/>